<keyword evidence="3" id="KW-1133">Transmembrane helix</keyword>
<dbReference type="InterPro" id="IPR036259">
    <property type="entry name" value="MFS_trans_sf"/>
</dbReference>
<evidence type="ECO:0000256" key="2">
    <source>
        <dbReference type="ARBA" id="ARBA00022448"/>
    </source>
</evidence>
<organism evidence="4 5">
    <name type="scientific">Panicum miliaceum</name>
    <name type="common">Proso millet</name>
    <name type="synonym">Broomcorn millet</name>
    <dbReference type="NCBI Taxonomy" id="4540"/>
    <lineage>
        <taxon>Eukaryota</taxon>
        <taxon>Viridiplantae</taxon>
        <taxon>Streptophyta</taxon>
        <taxon>Embryophyta</taxon>
        <taxon>Tracheophyta</taxon>
        <taxon>Spermatophyta</taxon>
        <taxon>Magnoliopsida</taxon>
        <taxon>Liliopsida</taxon>
        <taxon>Poales</taxon>
        <taxon>Poaceae</taxon>
        <taxon>PACMAD clade</taxon>
        <taxon>Panicoideae</taxon>
        <taxon>Panicodae</taxon>
        <taxon>Paniceae</taxon>
        <taxon>Panicinae</taxon>
        <taxon>Panicum</taxon>
        <taxon>Panicum sect. Panicum</taxon>
    </lineage>
</organism>
<evidence type="ECO:0000313" key="4">
    <source>
        <dbReference type="EMBL" id="RLM77843.1"/>
    </source>
</evidence>
<dbReference type="PANTHER" id="PTHR23500">
    <property type="entry name" value="SOLUTE CARRIER FAMILY 2, FACILITATED GLUCOSE TRANSPORTER"/>
    <property type="match status" value="1"/>
</dbReference>
<dbReference type="InterPro" id="IPR045262">
    <property type="entry name" value="STP/PLT_plant"/>
</dbReference>
<dbReference type="Proteomes" id="UP000275267">
    <property type="component" value="Unassembled WGS sequence"/>
</dbReference>
<feature type="transmembrane region" description="Helical" evidence="3">
    <location>
        <begin position="402"/>
        <end position="422"/>
    </location>
</feature>
<feature type="transmembrane region" description="Helical" evidence="3">
    <location>
        <begin position="475"/>
        <end position="494"/>
    </location>
</feature>
<comment type="similarity">
    <text evidence="1">Belongs to the major facilitator superfamily. Sugar transporter (TC 2.A.1.1) family.</text>
</comment>
<keyword evidence="5" id="KW-1185">Reference proteome</keyword>
<feature type="transmembrane region" description="Helical" evidence="3">
    <location>
        <begin position="374"/>
        <end position="395"/>
    </location>
</feature>
<dbReference type="Gene3D" id="1.20.1250.20">
    <property type="entry name" value="MFS general substrate transporter like domains"/>
    <property type="match status" value="1"/>
</dbReference>
<evidence type="ECO:0000256" key="3">
    <source>
        <dbReference type="SAM" id="Phobius"/>
    </source>
</evidence>
<keyword evidence="3" id="KW-0812">Transmembrane</keyword>
<dbReference type="STRING" id="4540.A0A3L6QAV5"/>
<dbReference type="EMBL" id="PQIB02000012">
    <property type="protein sequence ID" value="RLM77843.1"/>
    <property type="molecule type" value="Genomic_DNA"/>
</dbReference>
<sequence>MAYPTSGGPAAVTGRWGSGVAGDGGMFITPDLEPWLLFLAQIFSKLYVVEAGWQVVSLQQGIKFNHVISFKSKHVSTLNSRFSILTMFTLTPVATAVPPDNLLRHAGVLKMQSSMMALFPNIATAKLELHSLYRKYVDMFGTSSNNSTVGGHITRNMSHLPVLLIDRTFFSTGTAIRSIAISYGALILRWLLSKTSVVQRTLISRAIRSLSCWCGSLPFFVGIDVLMARLCDCTMIHNHLYGRQFILGNNPNLQGESAIMMENNELCNEQPFLSSLFGHNGDYVRLALQFICYPASLKVVDVTEKKLSFNRQRIRNGYYASAFWRIMARNEQYLAYMMVLVALQLFLRITRVNVTTLFLPMLSRATSSRSSPAVIGNIVLVLVNSCGVLGSALATKQYGREVTFTMGAVLMIFCQVAIPLILEVQIGVGGGTRMPTGYTTAMFALTCVVSCGLSWSWGSFFWAIPGRKVHPAGQVLTMVLNFGICYAQVQYFLLMLCRLKNAILAYYAMWIWS</sequence>
<dbReference type="GO" id="GO:0015144">
    <property type="term" value="F:carbohydrate transmembrane transporter activity"/>
    <property type="evidence" value="ECO:0007669"/>
    <property type="project" value="InterPro"/>
</dbReference>
<dbReference type="PANTHER" id="PTHR23500:SF437">
    <property type="entry name" value="OS02G0574500 PROTEIN"/>
    <property type="match status" value="1"/>
</dbReference>
<proteinExistence type="inferred from homology"/>
<dbReference type="AlphaFoldDB" id="A0A3L6QAV5"/>
<name>A0A3L6QAV5_PANMI</name>
<feature type="transmembrane region" description="Helical" evidence="3">
    <location>
        <begin position="333"/>
        <end position="354"/>
    </location>
</feature>
<evidence type="ECO:0000313" key="5">
    <source>
        <dbReference type="Proteomes" id="UP000275267"/>
    </source>
</evidence>
<feature type="transmembrane region" description="Helical" evidence="3">
    <location>
        <begin position="442"/>
        <end position="463"/>
    </location>
</feature>
<comment type="caution">
    <text evidence="4">The sequence shown here is derived from an EMBL/GenBank/DDBJ whole genome shotgun (WGS) entry which is preliminary data.</text>
</comment>
<dbReference type="OrthoDB" id="590431at2759"/>
<keyword evidence="2" id="KW-0813">Transport</keyword>
<accession>A0A3L6QAV5</accession>
<protein>
    <submittedName>
        <fullName evidence="4">Uncharacterized protein</fullName>
    </submittedName>
</protein>
<keyword evidence="3" id="KW-0472">Membrane</keyword>
<gene>
    <name evidence="4" type="ORF">C2845_PM12G18140</name>
</gene>
<reference evidence="5" key="1">
    <citation type="journal article" date="2019" name="Nat. Commun.">
        <title>The genome of broomcorn millet.</title>
        <authorList>
            <person name="Zou C."/>
            <person name="Miki D."/>
            <person name="Li D."/>
            <person name="Tang Q."/>
            <person name="Xiao L."/>
            <person name="Rajput S."/>
            <person name="Deng P."/>
            <person name="Jia W."/>
            <person name="Huang R."/>
            <person name="Zhang M."/>
            <person name="Sun Y."/>
            <person name="Hu J."/>
            <person name="Fu X."/>
            <person name="Schnable P.S."/>
            <person name="Li F."/>
            <person name="Zhang H."/>
            <person name="Feng B."/>
            <person name="Zhu X."/>
            <person name="Liu R."/>
            <person name="Schnable J.C."/>
            <person name="Zhu J.-K."/>
            <person name="Zhang H."/>
        </authorList>
    </citation>
    <scope>NUCLEOTIDE SEQUENCE [LARGE SCALE GENOMIC DNA]</scope>
</reference>
<evidence type="ECO:0000256" key="1">
    <source>
        <dbReference type="ARBA" id="ARBA00010992"/>
    </source>
</evidence>